<feature type="transmembrane region" description="Helical" evidence="3">
    <location>
        <begin position="6"/>
        <end position="27"/>
    </location>
</feature>
<comment type="similarity">
    <text evidence="2">Belongs to the fatty acid desaturase type 2 family.</text>
</comment>
<dbReference type="GO" id="GO:0016491">
    <property type="term" value="F:oxidoreductase activity"/>
    <property type="evidence" value="ECO:0007669"/>
    <property type="project" value="UniProtKB-KW"/>
</dbReference>
<evidence type="ECO:0000256" key="3">
    <source>
        <dbReference type="SAM" id="Phobius"/>
    </source>
</evidence>
<dbReference type="InterPro" id="IPR005804">
    <property type="entry name" value="FA_desaturase_dom"/>
</dbReference>
<protein>
    <submittedName>
        <fullName evidence="5">Fatty acid desaturase</fullName>
        <ecNumber evidence="5">1.14.19.-</ecNumber>
    </submittedName>
</protein>
<dbReference type="EC" id="1.14.19.-" evidence="5"/>
<sequence length="262" mass="30016">MQQNLGGLFVAIGLIGLWFSSFGLTLMMPLDQVSPVLIGAAVWGRTFLHTGLFITAHDAIHASSFPQEHQWLKVWIGRIAVGLYAFLPYDQCCRNHWQHHAAPGQVGDPDFHNGVDVYLVQWYRKFIGEYLSGGQLLIFGGLSLGIGLMLHFWFQVAWLNLVLFWGLPLILSSWQLFYFGTYLPHRQGPLPRPETNNLALFPARPVNKFQQTSWLMYSFLSCYHFGTFHLQHHQAPHIPWYRLPLVRTEPETVARTTNTVSQ</sequence>
<dbReference type="RefSeq" id="WP_322879178.1">
    <property type="nucleotide sequence ID" value="NZ_JAVMIP010000019.1"/>
</dbReference>
<dbReference type="Pfam" id="PF00487">
    <property type="entry name" value="FA_desaturase"/>
    <property type="match status" value="1"/>
</dbReference>
<dbReference type="GO" id="GO:0006629">
    <property type="term" value="P:lipid metabolic process"/>
    <property type="evidence" value="ECO:0007669"/>
    <property type="project" value="InterPro"/>
</dbReference>
<evidence type="ECO:0000313" key="6">
    <source>
        <dbReference type="Proteomes" id="UP001268256"/>
    </source>
</evidence>
<evidence type="ECO:0000256" key="2">
    <source>
        <dbReference type="ARBA" id="ARBA00008749"/>
    </source>
</evidence>
<comment type="caution">
    <text evidence="5">The sequence shown here is derived from an EMBL/GenBank/DDBJ whole genome shotgun (WGS) entry which is preliminary data.</text>
</comment>
<keyword evidence="3" id="KW-0472">Membrane</keyword>
<organism evidence="5 6">
    <name type="scientific">Pseudocalidococcus azoricus BACA0444</name>
    <dbReference type="NCBI Taxonomy" id="2918990"/>
    <lineage>
        <taxon>Bacteria</taxon>
        <taxon>Bacillati</taxon>
        <taxon>Cyanobacteriota</taxon>
        <taxon>Cyanophyceae</taxon>
        <taxon>Acaryochloridales</taxon>
        <taxon>Thermosynechococcaceae</taxon>
        <taxon>Pseudocalidococcus</taxon>
        <taxon>Pseudocalidococcus azoricus</taxon>
    </lineage>
</organism>
<dbReference type="AlphaFoldDB" id="A0AAE4K0G8"/>
<evidence type="ECO:0000313" key="5">
    <source>
        <dbReference type="EMBL" id="MDS3861957.1"/>
    </source>
</evidence>
<dbReference type="EMBL" id="JAVMIP010000019">
    <property type="protein sequence ID" value="MDS3861957.1"/>
    <property type="molecule type" value="Genomic_DNA"/>
</dbReference>
<feature type="domain" description="Fatty acid desaturase" evidence="4">
    <location>
        <begin position="42"/>
        <end position="247"/>
    </location>
</feature>
<feature type="transmembrane region" description="Helical" evidence="3">
    <location>
        <begin position="162"/>
        <end position="183"/>
    </location>
</feature>
<gene>
    <name evidence="5" type="ORF">RIF25_14225</name>
</gene>
<evidence type="ECO:0000256" key="1">
    <source>
        <dbReference type="ARBA" id="ARBA00001954"/>
    </source>
</evidence>
<keyword evidence="6" id="KW-1185">Reference proteome</keyword>
<reference evidence="6" key="1">
    <citation type="submission" date="2023-07" db="EMBL/GenBank/DDBJ databases">
        <authorList>
            <person name="Luz R."/>
            <person name="Cordeiro R."/>
            <person name="Fonseca A."/>
            <person name="Goncalves V."/>
        </authorList>
    </citation>
    <scope>NUCLEOTIDE SEQUENCE [LARGE SCALE GENOMIC DNA]</scope>
    <source>
        <strain evidence="6">BACA0444</strain>
    </source>
</reference>
<keyword evidence="3" id="KW-1133">Transmembrane helix</keyword>
<proteinExistence type="inferred from homology"/>
<evidence type="ECO:0000259" key="4">
    <source>
        <dbReference type="Pfam" id="PF00487"/>
    </source>
</evidence>
<comment type="cofactor">
    <cofactor evidence="1">
        <name>Fe(2+)</name>
        <dbReference type="ChEBI" id="CHEBI:29033"/>
    </cofactor>
</comment>
<feature type="transmembrane region" description="Helical" evidence="3">
    <location>
        <begin position="136"/>
        <end position="156"/>
    </location>
</feature>
<keyword evidence="5" id="KW-0560">Oxidoreductase</keyword>
<accession>A0AAE4K0G8</accession>
<keyword evidence="3" id="KW-0812">Transmembrane</keyword>
<name>A0AAE4K0G8_9CYAN</name>
<dbReference type="Proteomes" id="UP001268256">
    <property type="component" value="Unassembled WGS sequence"/>
</dbReference>